<dbReference type="Pfam" id="PF01765">
    <property type="entry name" value="RRF"/>
    <property type="match status" value="1"/>
</dbReference>
<protein>
    <recommendedName>
        <fullName evidence="5">Ribosome-recycling factor</fullName>
        <shortName evidence="5">RRF</shortName>
    </recommendedName>
    <alternativeName>
        <fullName evidence="5">Ribosome-releasing factor</fullName>
    </alternativeName>
</protein>
<dbReference type="FunFam" id="1.10.132.20:FF:000001">
    <property type="entry name" value="Ribosome-recycling factor"/>
    <property type="match status" value="1"/>
</dbReference>
<sequence>MAQDKIKLANEKMGKSVESLHRELATLRAGRANPAMLDKVMVNYYGADTPLNQLATISVPEARLLIITPFDKSSIGDIEKAIQKADLGLTPNNDGSVIRIQIPSLTEERRKDLSKLVKKYAEEARVAVRNIRRDTNDDLKKDQKDGEITEDELRRYQDEVQKTTDAHIKQIDQAAEDKEQEIMEV</sequence>
<dbReference type="Gene3D" id="3.30.1360.40">
    <property type="match status" value="1"/>
</dbReference>
<evidence type="ECO:0000256" key="1">
    <source>
        <dbReference type="ARBA" id="ARBA00004496"/>
    </source>
</evidence>
<dbReference type="InterPro" id="IPR023584">
    <property type="entry name" value="Ribosome_recyc_fac_dom"/>
</dbReference>
<keyword evidence="8" id="KW-1185">Reference proteome</keyword>
<dbReference type="GO" id="GO:0043023">
    <property type="term" value="F:ribosomal large subunit binding"/>
    <property type="evidence" value="ECO:0007669"/>
    <property type="project" value="TreeGrafter"/>
</dbReference>
<accession>A0A1I2A3U5</accession>
<dbReference type="NCBIfam" id="TIGR00496">
    <property type="entry name" value="frr"/>
    <property type="match status" value="1"/>
</dbReference>
<reference evidence="7 8" key="1">
    <citation type="submission" date="2016-10" db="EMBL/GenBank/DDBJ databases">
        <authorList>
            <person name="de Groot N.N."/>
        </authorList>
    </citation>
    <scope>NUCLEOTIDE SEQUENCE [LARGE SCALE GENOMIC DNA]</scope>
    <source>
        <strain evidence="7 8">DSM 23995</strain>
    </source>
</reference>
<dbReference type="RefSeq" id="WP_091657197.1">
    <property type="nucleotide sequence ID" value="NZ_FONT01000001.1"/>
</dbReference>
<dbReference type="InterPro" id="IPR002661">
    <property type="entry name" value="Ribosome_recyc_fac"/>
</dbReference>
<dbReference type="InterPro" id="IPR036191">
    <property type="entry name" value="RRF_sf"/>
</dbReference>
<dbReference type="STRING" id="930128.SAMN05192532_101636"/>
<dbReference type="PANTHER" id="PTHR20982:SF3">
    <property type="entry name" value="MITOCHONDRIAL RIBOSOME RECYCLING FACTOR PSEUDO 1"/>
    <property type="match status" value="1"/>
</dbReference>
<dbReference type="FunFam" id="3.30.1360.40:FF:000001">
    <property type="entry name" value="Ribosome-recycling factor"/>
    <property type="match status" value="1"/>
</dbReference>
<dbReference type="GO" id="GO:0006415">
    <property type="term" value="P:translational termination"/>
    <property type="evidence" value="ECO:0007669"/>
    <property type="project" value="UniProtKB-UniRule"/>
</dbReference>
<proteinExistence type="inferred from homology"/>
<feature type="domain" description="Ribosome recycling factor" evidence="6">
    <location>
        <begin position="21"/>
        <end position="183"/>
    </location>
</feature>
<dbReference type="EMBL" id="FONT01000001">
    <property type="protein sequence ID" value="SFE38486.1"/>
    <property type="molecule type" value="Genomic_DNA"/>
</dbReference>
<dbReference type="Proteomes" id="UP000199516">
    <property type="component" value="Unassembled WGS sequence"/>
</dbReference>
<evidence type="ECO:0000259" key="6">
    <source>
        <dbReference type="Pfam" id="PF01765"/>
    </source>
</evidence>
<dbReference type="Gene3D" id="1.10.132.20">
    <property type="entry name" value="Ribosome-recycling factor"/>
    <property type="match status" value="1"/>
</dbReference>
<evidence type="ECO:0000256" key="5">
    <source>
        <dbReference type="HAMAP-Rule" id="MF_00040"/>
    </source>
</evidence>
<dbReference type="AlphaFoldDB" id="A0A1I2A3U5"/>
<name>A0A1I2A3U5_9BACI</name>
<dbReference type="CDD" id="cd00520">
    <property type="entry name" value="RRF"/>
    <property type="match status" value="1"/>
</dbReference>
<comment type="function">
    <text evidence="5">Responsible for the release of ribosomes from messenger RNA at the termination of protein biosynthesis. May increase the efficiency of translation by recycling ribosomes from one round of translation to another.</text>
</comment>
<evidence type="ECO:0000313" key="8">
    <source>
        <dbReference type="Proteomes" id="UP000199516"/>
    </source>
</evidence>
<evidence type="ECO:0000256" key="4">
    <source>
        <dbReference type="ARBA" id="ARBA00022917"/>
    </source>
</evidence>
<organism evidence="7 8">
    <name type="scientific">Alteribacillus iranensis</name>
    <dbReference type="NCBI Taxonomy" id="930128"/>
    <lineage>
        <taxon>Bacteria</taxon>
        <taxon>Bacillati</taxon>
        <taxon>Bacillota</taxon>
        <taxon>Bacilli</taxon>
        <taxon>Bacillales</taxon>
        <taxon>Bacillaceae</taxon>
        <taxon>Alteribacillus</taxon>
    </lineage>
</organism>
<dbReference type="OrthoDB" id="9804006at2"/>
<evidence type="ECO:0000256" key="2">
    <source>
        <dbReference type="ARBA" id="ARBA00005912"/>
    </source>
</evidence>
<keyword evidence="3 5" id="KW-0963">Cytoplasm</keyword>
<keyword evidence="4 5" id="KW-0648">Protein biosynthesis</keyword>
<comment type="similarity">
    <text evidence="2 5">Belongs to the RRF family.</text>
</comment>
<gene>
    <name evidence="5" type="primary">frr</name>
    <name evidence="7" type="ORF">SAMN05192532_101636</name>
</gene>
<dbReference type="PANTHER" id="PTHR20982">
    <property type="entry name" value="RIBOSOME RECYCLING FACTOR"/>
    <property type="match status" value="1"/>
</dbReference>
<dbReference type="SUPFAM" id="SSF55194">
    <property type="entry name" value="Ribosome recycling factor, RRF"/>
    <property type="match status" value="1"/>
</dbReference>
<comment type="subcellular location">
    <subcellularLocation>
        <location evidence="1 5">Cytoplasm</location>
    </subcellularLocation>
</comment>
<dbReference type="GO" id="GO:0005737">
    <property type="term" value="C:cytoplasm"/>
    <property type="evidence" value="ECO:0007669"/>
    <property type="project" value="UniProtKB-SubCell"/>
</dbReference>
<evidence type="ECO:0000256" key="3">
    <source>
        <dbReference type="ARBA" id="ARBA00022490"/>
    </source>
</evidence>
<dbReference type="HAMAP" id="MF_00040">
    <property type="entry name" value="RRF"/>
    <property type="match status" value="1"/>
</dbReference>
<evidence type="ECO:0000313" key="7">
    <source>
        <dbReference type="EMBL" id="SFE38486.1"/>
    </source>
</evidence>